<dbReference type="EC" id="2.7.13.3" evidence="2"/>
<evidence type="ECO:0000256" key="1">
    <source>
        <dbReference type="ARBA" id="ARBA00000085"/>
    </source>
</evidence>
<dbReference type="PRINTS" id="PR00344">
    <property type="entry name" value="BCTRLSENSOR"/>
</dbReference>
<evidence type="ECO:0000256" key="6">
    <source>
        <dbReference type="ARBA" id="ARBA00022777"/>
    </source>
</evidence>
<dbReference type="Proteomes" id="UP000036356">
    <property type="component" value="Unassembled WGS sequence"/>
</dbReference>
<comment type="catalytic activity">
    <reaction evidence="1">
        <text>ATP + protein L-histidine = ADP + protein N-phospho-L-histidine.</text>
        <dbReference type="EC" id="2.7.13.3"/>
    </reaction>
</comment>
<evidence type="ECO:0000256" key="8">
    <source>
        <dbReference type="ARBA" id="ARBA00023012"/>
    </source>
</evidence>
<evidence type="ECO:0000313" key="11">
    <source>
        <dbReference type="EMBL" id="KLU67980.1"/>
    </source>
</evidence>
<feature type="transmembrane region" description="Helical" evidence="9">
    <location>
        <begin position="12"/>
        <end position="31"/>
    </location>
</feature>
<keyword evidence="9" id="KW-0812">Transmembrane</keyword>
<dbReference type="InterPro" id="IPR000014">
    <property type="entry name" value="PAS"/>
</dbReference>
<dbReference type="InterPro" id="IPR003661">
    <property type="entry name" value="HisK_dim/P_dom"/>
</dbReference>
<dbReference type="AlphaFoldDB" id="A0A0J1FX57"/>
<comment type="caution">
    <text evidence="11">The sequence shown here is derived from an EMBL/GenBank/DDBJ whole genome shotgun (WGS) entry which is preliminary data.</text>
</comment>
<dbReference type="SUPFAM" id="SSF55874">
    <property type="entry name" value="ATPase domain of HSP90 chaperone/DNA topoisomerase II/histidine kinase"/>
    <property type="match status" value="1"/>
</dbReference>
<feature type="transmembrane region" description="Helical" evidence="9">
    <location>
        <begin position="88"/>
        <end position="105"/>
    </location>
</feature>
<evidence type="ECO:0000313" key="12">
    <source>
        <dbReference type="Proteomes" id="UP000036356"/>
    </source>
</evidence>
<gene>
    <name evidence="11" type="primary">kinA_2</name>
    <name evidence="11" type="ORF">DEAC_c03890</name>
</gene>
<evidence type="ECO:0000256" key="3">
    <source>
        <dbReference type="ARBA" id="ARBA00022553"/>
    </source>
</evidence>
<sequence length="473" mass="53966">MFSRKFRILHRQGALLILSLFLIFNVLVISFTHLNIAFDLIIVLLPYTVIIIWFDLLASSWGKGWIMTTTLLLFFSLSYTKFPSIKIYIIHVMFLILLLGTMFLFDRSQIRLKTLHQRHIKAIRVLLHQKTSIIPTIDYTREAIMILDNSGTILESNNLSCHLLMLPESSLVGRQVFEILAIPLSIKSINSSDYGEFTWKASQEGIKHLRYQTQPLLDNHKKPYGVLLTLYDISEEKKRSEAYVQFAKLSVITQVSAGLAHEIRNPLTTIKGFMQLIKPEEWPESFRPYRELFLEEIQSIDRILNKFILVTCPSAPHMKQINLIETLRAILKSIEPCGKNRGISIILDSNVDPVYVLGDQEQLSEAFLSLLNNAIEASPQDGKVIVRLTIIDQYVRISFIDYGHGIPENLRQRVLDPFFTTQIGGTGLGLTIAQRIVLAHHGKLHFKDSTQQSGTEVMIDLPHLKNCTDSLTA</sequence>
<dbReference type="PROSITE" id="PS50109">
    <property type="entry name" value="HIS_KIN"/>
    <property type="match status" value="1"/>
</dbReference>
<dbReference type="Gene3D" id="3.30.565.10">
    <property type="entry name" value="Histidine kinase-like ATPase, C-terminal domain"/>
    <property type="match status" value="1"/>
</dbReference>
<organism evidence="11 12">
    <name type="scientific">Desulfosporosinus acididurans</name>
    <dbReference type="NCBI Taxonomy" id="476652"/>
    <lineage>
        <taxon>Bacteria</taxon>
        <taxon>Bacillati</taxon>
        <taxon>Bacillota</taxon>
        <taxon>Clostridia</taxon>
        <taxon>Eubacteriales</taxon>
        <taxon>Desulfitobacteriaceae</taxon>
        <taxon>Desulfosporosinus</taxon>
    </lineage>
</organism>
<keyword evidence="3" id="KW-0597">Phosphoprotein</keyword>
<keyword evidence="5" id="KW-0547">Nucleotide-binding</keyword>
<dbReference type="PATRIC" id="fig|476652.3.peg.390"/>
<evidence type="ECO:0000256" key="5">
    <source>
        <dbReference type="ARBA" id="ARBA00022741"/>
    </source>
</evidence>
<evidence type="ECO:0000256" key="9">
    <source>
        <dbReference type="SAM" id="Phobius"/>
    </source>
</evidence>
<accession>A0A0J1FX57</accession>
<keyword evidence="4 11" id="KW-0808">Transferase</keyword>
<dbReference type="STRING" id="476652.DEAC_c03890"/>
<evidence type="ECO:0000256" key="2">
    <source>
        <dbReference type="ARBA" id="ARBA00012438"/>
    </source>
</evidence>
<evidence type="ECO:0000256" key="7">
    <source>
        <dbReference type="ARBA" id="ARBA00022840"/>
    </source>
</evidence>
<keyword evidence="6 11" id="KW-0418">Kinase</keyword>
<dbReference type="Gene3D" id="1.10.287.130">
    <property type="match status" value="1"/>
</dbReference>
<dbReference type="InterPro" id="IPR036890">
    <property type="entry name" value="HATPase_C_sf"/>
</dbReference>
<dbReference type="Pfam" id="PF02518">
    <property type="entry name" value="HATPase_c"/>
    <property type="match status" value="1"/>
</dbReference>
<dbReference type="CDD" id="cd00082">
    <property type="entry name" value="HisKA"/>
    <property type="match status" value="1"/>
</dbReference>
<dbReference type="SMART" id="SM00388">
    <property type="entry name" value="HisKA"/>
    <property type="match status" value="1"/>
</dbReference>
<evidence type="ECO:0000259" key="10">
    <source>
        <dbReference type="PROSITE" id="PS50109"/>
    </source>
</evidence>
<dbReference type="CDD" id="cd00130">
    <property type="entry name" value="PAS"/>
    <property type="match status" value="1"/>
</dbReference>
<dbReference type="SUPFAM" id="SSF55785">
    <property type="entry name" value="PYP-like sensor domain (PAS domain)"/>
    <property type="match status" value="1"/>
</dbReference>
<evidence type="ECO:0000256" key="4">
    <source>
        <dbReference type="ARBA" id="ARBA00022679"/>
    </source>
</evidence>
<dbReference type="InterPro" id="IPR036097">
    <property type="entry name" value="HisK_dim/P_sf"/>
</dbReference>
<dbReference type="SUPFAM" id="SSF47384">
    <property type="entry name" value="Homodimeric domain of signal transducing histidine kinase"/>
    <property type="match status" value="1"/>
</dbReference>
<dbReference type="InterPro" id="IPR035965">
    <property type="entry name" value="PAS-like_dom_sf"/>
</dbReference>
<keyword evidence="9" id="KW-1133">Transmembrane helix</keyword>
<dbReference type="InterPro" id="IPR003594">
    <property type="entry name" value="HATPase_dom"/>
</dbReference>
<dbReference type="PANTHER" id="PTHR43065">
    <property type="entry name" value="SENSOR HISTIDINE KINASE"/>
    <property type="match status" value="1"/>
</dbReference>
<dbReference type="Pfam" id="PF00512">
    <property type="entry name" value="HisKA"/>
    <property type="match status" value="1"/>
</dbReference>
<dbReference type="InterPro" id="IPR004358">
    <property type="entry name" value="Sig_transdc_His_kin-like_C"/>
</dbReference>
<dbReference type="PANTHER" id="PTHR43065:SF10">
    <property type="entry name" value="PEROXIDE STRESS-ACTIVATED HISTIDINE KINASE MAK3"/>
    <property type="match status" value="1"/>
</dbReference>
<dbReference type="GO" id="GO:0005524">
    <property type="term" value="F:ATP binding"/>
    <property type="evidence" value="ECO:0007669"/>
    <property type="project" value="UniProtKB-KW"/>
</dbReference>
<keyword evidence="12" id="KW-1185">Reference proteome</keyword>
<proteinExistence type="predicted"/>
<keyword evidence="9" id="KW-0472">Membrane</keyword>
<keyword evidence="8" id="KW-0902">Two-component regulatory system</keyword>
<dbReference type="EMBL" id="LDZY01000001">
    <property type="protein sequence ID" value="KLU67980.1"/>
    <property type="molecule type" value="Genomic_DNA"/>
</dbReference>
<dbReference type="CDD" id="cd00075">
    <property type="entry name" value="HATPase"/>
    <property type="match status" value="1"/>
</dbReference>
<name>A0A0J1FX57_9FIRM</name>
<reference evidence="11 12" key="1">
    <citation type="submission" date="2015-06" db="EMBL/GenBank/DDBJ databases">
        <title>Draft genome of the moderately acidophilic sulfate reducer Candidatus Desulfosporosinus acididurans strain M1.</title>
        <authorList>
            <person name="Poehlein A."/>
            <person name="Petzsch P."/>
            <person name="Johnson B.D."/>
            <person name="Schloemann M."/>
            <person name="Daniel R."/>
            <person name="Muehling M."/>
        </authorList>
    </citation>
    <scope>NUCLEOTIDE SEQUENCE [LARGE SCALE GENOMIC DNA]</scope>
    <source>
        <strain evidence="11 12">M1</strain>
    </source>
</reference>
<dbReference type="SMART" id="SM00387">
    <property type="entry name" value="HATPase_c"/>
    <property type="match status" value="1"/>
</dbReference>
<dbReference type="GO" id="GO:0000155">
    <property type="term" value="F:phosphorelay sensor kinase activity"/>
    <property type="evidence" value="ECO:0007669"/>
    <property type="project" value="InterPro"/>
</dbReference>
<keyword evidence="7" id="KW-0067">ATP-binding</keyword>
<protein>
    <recommendedName>
        <fullName evidence="2">histidine kinase</fullName>
        <ecNumber evidence="2">2.7.13.3</ecNumber>
    </recommendedName>
</protein>
<dbReference type="Gene3D" id="3.30.450.20">
    <property type="entry name" value="PAS domain"/>
    <property type="match status" value="1"/>
</dbReference>
<feature type="transmembrane region" description="Helical" evidence="9">
    <location>
        <begin position="37"/>
        <end position="57"/>
    </location>
</feature>
<dbReference type="InterPro" id="IPR005467">
    <property type="entry name" value="His_kinase_dom"/>
</dbReference>
<feature type="domain" description="Histidine kinase" evidence="10">
    <location>
        <begin position="258"/>
        <end position="465"/>
    </location>
</feature>